<evidence type="ECO:0000313" key="3">
    <source>
        <dbReference type="EMBL" id="MFC7386268.1"/>
    </source>
</evidence>
<sequence length="301" mass="31895">MSDATTNPTTTSPTTTTVTTGSVTSADGTTIGYRRLGRGPGLVLLHGAMESSASHIELAQALASDFTCYLPDRRGRGLSGPHREGHGLRTEVADVAALLEETGARLLFGVSSGSVVSLRTALSVPAVTRVVVFDPPLPIDGSPSLAWLARHEREMAEGRTAAALVTGMKGTQMGPKVFDYVPRRLLEALTTKLMAREDGVAGPDDVPFRALAPTLRHDVRLVAEQSRELEDLRATRAEILLLVGGRSPAYMRVAADALAKVLPHAERAELPGLGHSASGNAAQRGAPERVAPVLRRFFTRA</sequence>
<feature type="domain" description="AB hydrolase-1" evidence="2">
    <location>
        <begin position="42"/>
        <end position="278"/>
    </location>
</feature>
<keyword evidence="3" id="KW-0378">Hydrolase</keyword>
<accession>A0ABW2PAQ8</accession>
<evidence type="ECO:0000256" key="1">
    <source>
        <dbReference type="SAM" id="MobiDB-lite"/>
    </source>
</evidence>
<reference evidence="4" key="1">
    <citation type="journal article" date="2019" name="Int. J. Syst. Evol. Microbiol.">
        <title>The Global Catalogue of Microorganisms (GCM) 10K type strain sequencing project: providing services to taxonomists for standard genome sequencing and annotation.</title>
        <authorList>
            <consortium name="The Broad Institute Genomics Platform"/>
            <consortium name="The Broad Institute Genome Sequencing Center for Infectious Disease"/>
            <person name="Wu L."/>
            <person name="Ma J."/>
        </authorList>
    </citation>
    <scope>NUCLEOTIDE SEQUENCE [LARGE SCALE GENOMIC DNA]</scope>
    <source>
        <strain evidence="4">CECT 7649</strain>
    </source>
</reference>
<dbReference type="PANTHER" id="PTHR43194:SF2">
    <property type="entry name" value="PEROXISOMAL MEMBRANE PROTEIN LPX1"/>
    <property type="match status" value="1"/>
</dbReference>
<organism evidence="3 4">
    <name type="scientific">Sphaerisporangium rhizosphaerae</name>
    <dbReference type="NCBI Taxonomy" id="2269375"/>
    <lineage>
        <taxon>Bacteria</taxon>
        <taxon>Bacillati</taxon>
        <taxon>Actinomycetota</taxon>
        <taxon>Actinomycetes</taxon>
        <taxon>Streptosporangiales</taxon>
        <taxon>Streptosporangiaceae</taxon>
        <taxon>Sphaerisporangium</taxon>
    </lineage>
</organism>
<proteinExistence type="predicted"/>
<name>A0ABW2PAQ8_9ACTN</name>
<dbReference type="InterPro" id="IPR050228">
    <property type="entry name" value="Carboxylesterase_BioH"/>
</dbReference>
<comment type="caution">
    <text evidence="3">The sequence shown here is derived from an EMBL/GenBank/DDBJ whole genome shotgun (WGS) entry which is preliminary data.</text>
</comment>
<dbReference type="RefSeq" id="WP_380830042.1">
    <property type="nucleotide sequence ID" value="NZ_JBHTCG010000025.1"/>
</dbReference>
<evidence type="ECO:0000313" key="4">
    <source>
        <dbReference type="Proteomes" id="UP001596496"/>
    </source>
</evidence>
<dbReference type="Pfam" id="PF12697">
    <property type="entry name" value="Abhydrolase_6"/>
    <property type="match status" value="1"/>
</dbReference>
<dbReference type="InterPro" id="IPR000073">
    <property type="entry name" value="AB_hydrolase_1"/>
</dbReference>
<dbReference type="InterPro" id="IPR029058">
    <property type="entry name" value="AB_hydrolase_fold"/>
</dbReference>
<dbReference type="Gene3D" id="3.40.50.1820">
    <property type="entry name" value="alpha/beta hydrolase"/>
    <property type="match status" value="1"/>
</dbReference>
<feature type="region of interest" description="Disordered" evidence="1">
    <location>
        <begin position="1"/>
        <end position="25"/>
    </location>
</feature>
<dbReference type="SUPFAM" id="SSF53474">
    <property type="entry name" value="alpha/beta-Hydrolases"/>
    <property type="match status" value="1"/>
</dbReference>
<protein>
    <submittedName>
        <fullName evidence="3">Alpha/beta fold hydrolase</fullName>
    </submittedName>
</protein>
<dbReference type="EMBL" id="JBHTCG010000025">
    <property type="protein sequence ID" value="MFC7386268.1"/>
    <property type="molecule type" value="Genomic_DNA"/>
</dbReference>
<keyword evidence="4" id="KW-1185">Reference proteome</keyword>
<evidence type="ECO:0000259" key="2">
    <source>
        <dbReference type="Pfam" id="PF12697"/>
    </source>
</evidence>
<dbReference type="Proteomes" id="UP001596496">
    <property type="component" value="Unassembled WGS sequence"/>
</dbReference>
<dbReference type="PANTHER" id="PTHR43194">
    <property type="entry name" value="HYDROLASE ALPHA/BETA FOLD FAMILY"/>
    <property type="match status" value="1"/>
</dbReference>
<dbReference type="GO" id="GO:0016787">
    <property type="term" value="F:hydrolase activity"/>
    <property type="evidence" value="ECO:0007669"/>
    <property type="project" value="UniProtKB-KW"/>
</dbReference>
<gene>
    <name evidence="3" type="ORF">ACFQSB_28950</name>
</gene>